<protein>
    <submittedName>
        <fullName evidence="3">Uncharacterized protein</fullName>
    </submittedName>
</protein>
<feature type="region of interest" description="Disordered" evidence="2">
    <location>
        <begin position="601"/>
        <end position="621"/>
    </location>
</feature>
<sequence>KAKREVQRALAVARQRTDSGQWLGGSPSPLSAGTTAPSPLSQCESTPPPASPPVQAALPGQPGDSLADLTSAGSLGSSREVDADGGKADSRGARLSSCEEAFNQATPQSPSPQRRARSGSTTLADQLMNAQLENLKARAEMMSIKARADRAEEALSMRLAATHDAIMPNPMHEDSDPIETDKNTATGSVDLDWLLQSPPEGVFSAGTDDAWRWREGQYVRQAATTQAKLDEEIKLRMIAEEEKQDLQSKLSSLSRRIRAQSLTGPIADIDLPSPLDKQRAKGAAVATEAVMRSVGTQCEPSGKEIMLQEERQVAQARAEAAQRNLAEMQKHLADLERQRMELAERAEAAESQLKVSEERQERAEGQLRDLRRSCEERLDDMAKVETLAQRGGGGAGVPAISPATMTEVLEAAQGAQLEAERQAAQAGSELAEVKRKLLLGEQQPSRSEEFAHCGDANARGFESSSRRSWEWSGFSPSRVVEEQLVTALNACESANQQVDSAEASAARESALREVSEMKCTEALHRAEAAEGIAATTRQELERLMESSDQQQSAVMWARVLEAEQGRVMAEARLRDSESCHRVPASNPAGGEAESNLRFFEQSRGASSRAEGDHAAQEYEDSLRTQLAKREAQAVQLVQQLEAAQDANQTSTVQMAELCLRLVEAEKEKDAVEKEKVEIAKEKDSIREEKESMQRELELRGGALEASRRGAARMSEMNTADRAHLSERMEILQRVSDSRSRALQVKLTNEEANNTAAQQELVELATELAESNVMRADLEAQAQARVGQISDLTSELAASSSKLEALRVELSSSQTTMAEERQAAAAARVEHADELVGLQRAQEVAEKQLTGAVHLMMEHGQGVDDQLQNVRQSLTAANAQVVEEALALQDRAARSMQDAELKVAHMVQRLTLESERADVLTRVLQQQQQQKQRHADVDTGEQSREFVGTPPNPTPSEDVQVMATQVEVLRQRCAEGEASVLQSEIETHKLRSSYVNACVERDAHVEHVAQLSGELQAARAALDSQFEASTTEQSRRRERVAMLEGERDAILNERDDWKTKAERAEVAMVALTQANQAADSSRNLAENRNMVMSDQLLEARTRATRAEAALSLAEELQAKFQKHSGAQETNMEAIIEKSQRRASQAEMEAEREKHRAAEFQSKLTAVSQQLAHTVSMQEKGERELEGARERVEMLASELAAAQSRAHTSHNQLSGLVERSKEVDEKMRSAEEQILAEKGRASTLKEELASQDLEKAALQGKLDAAQTSLSLLSTASGLSQYFPTQIAKYPPVVSPPPTSSQEAARRESPVVRFENGAEQRHPRGGSREASAGRLAPSSSATPPSRQEAPGELPSPRPRPGRERQVTHLQREAERAMIPSPPTSPEPEPQDAVEELYSGFGSRRGASSRSPQWDRRSQLSPSKQRRSQRRGPSRPEDLLEHSSTVLRMEHQQQSRAHGSMFSDAARARAPHNGHRSSQQTKERQFRNERQVPVDFNEHMDETLLAVDELNKKHHKQIQRLSTMLEHS</sequence>
<feature type="compositionally biased region" description="Basic and acidic residues" evidence="2">
    <location>
        <begin position="1301"/>
        <end position="1319"/>
    </location>
</feature>
<keyword evidence="4" id="KW-1185">Reference proteome</keyword>
<feature type="compositionally biased region" description="Basic and acidic residues" evidence="2">
    <location>
        <begin position="1477"/>
        <end position="1490"/>
    </location>
</feature>
<evidence type="ECO:0000256" key="1">
    <source>
        <dbReference type="SAM" id="Coils"/>
    </source>
</evidence>
<feature type="region of interest" description="Disordered" evidence="2">
    <location>
        <begin position="924"/>
        <end position="956"/>
    </location>
</feature>
<feature type="region of interest" description="Disordered" evidence="2">
    <location>
        <begin position="1"/>
        <end position="121"/>
    </location>
</feature>
<feature type="compositionally biased region" description="Basic and acidic residues" evidence="2">
    <location>
        <begin position="609"/>
        <end position="621"/>
    </location>
</feature>
<feature type="coiled-coil region" evidence="1">
    <location>
        <begin position="739"/>
        <end position="808"/>
    </location>
</feature>
<feature type="compositionally biased region" description="Basic and acidic residues" evidence="2">
    <location>
        <begin position="932"/>
        <end position="943"/>
    </location>
</feature>
<proteinExistence type="predicted"/>
<feature type="coiled-coil region" evidence="1">
    <location>
        <begin position="229"/>
        <end position="256"/>
    </location>
</feature>
<name>A0AAE0GSD4_9CHLO</name>
<feature type="compositionally biased region" description="Polar residues" evidence="2">
    <location>
        <begin position="103"/>
        <end position="121"/>
    </location>
</feature>
<feature type="compositionally biased region" description="Basic and acidic residues" evidence="2">
    <location>
        <begin position="1357"/>
        <end position="1372"/>
    </location>
</feature>
<evidence type="ECO:0000313" key="4">
    <source>
        <dbReference type="Proteomes" id="UP001190700"/>
    </source>
</evidence>
<dbReference type="Proteomes" id="UP001190700">
    <property type="component" value="Unassembled WGS sequence"/>
</dbReference>
<keyword evidence="1" id="KW-0175">Coiled coil</keyword>
<evidence type="ECO:0000256" key="2">
    <source>
        <dbReference type="SAM" id="MobiDB-lite"/>
    </source>
</evidence>
<evidence type="ECO:0000313" key="3">
    <source>
        <dbReference type="EMBL" id="KAK3283178.1"/>
    </source>
</evidence>
<feature type="compositionally biased region" description="Basic residues" evidence="2">
    <location>
        <begin position="1420"/>
        <end position="1429"/>
    </location>
</feature>
<feature type="coiled-coil region" evidence="1">
    <location>
        <begin position="484"/>
        <end position="546"/>
    </location>
</feature>
<feature type="coiled-coil region" evidence="1">
    <location>
        <begin position="626"/>
        <end position="695"/>
    </location>
</feature>
<organism evidence="3 4">
    <name type="scientific">Cymbomonas tetramitiformis</name>
    <dbReference type="NCBI Taxonomy" id="36881"/>
    <lineage>
        <taxon>Eukaryota</taxon>
        <taxon>Viridiplantae</taxon>
        <taxon>Chlorophyta</taxon>
        <taxon>Pyramimonadophyceae</taxon>
        <taxon>Pyramimonadales</taxon>
        <taxon>Pyramimonadaceae</taxon>
        <taxon>Cymbomonas</taxon>
    </lineage>
</organism>
<feature type="region of interest" description="Disordered" evidence="2">
    <location>
        <begin position="1286"/>
        <end position="1490"/>
    </location>
</feature>
<feature type="compositionally biased region" description="Low complexity" evidence="2">
    <location>
        <begin position="1395"/>
        <end position="1407"/>
    </location>
</feature>
<dbReference type="EMBL" id="LGRX02002991">
    <property type="protein sequence ID" value="KAK3283178.1"/>
    <property type="molecule type" value="Genomic_DNA"/>
</dbReference>
<feature type="coiled-coil region" evidence="1">
    <location>
        <begin position="1134"/>
        <end position="1259"/>
    </location>
</feature>
<feature type="compositionally biased region" description="Basic and acidic residues" evidence="2">
    <location>
        <begin position="79"/>
        <end position="92"/>
    </location>
</feature>
<reference evidence="3 4" key="1">
    <citation type="journal article" date="2015" name="Genome Biol. Evol.">
        <title>Comparative Genomics of a Bacterivorous Green Alga Reveals Evolutionary Causalities and Consequences of Phago-Mixotrophic Mode of Nutrition.</title>
        <authorList>
            <person name="Burns J.A."/>
            <person name="Paasch A."/>
            <person name="Narechania A."/>
            <person name="Kim E."/>
        </authorList>
    </citation>
    <scope>NUCLEOTIDE SEQUENCE [LARGE SCALE GENOMIC DNA]</scope>
    <source>
        <strain evidence="3 4">PLY_AMNH</strain>
    </source>
</reference>
<feature type="non-terminal residue" evidence="3">
    <location>
        <position position="1"/>
    </location>
</feature>
<comment type="caution">
    <text evidence="3">The sequence shown here is derived from an EMBL/GenBank/DDBJ whole genome shotgun (WGS) entry which is preliminary data.</text>
</comment>
<feature type="coiled-coil region" evidence="1">
    <location>
        <begin position="304"/>
        <end position="373"/>
    </location>
</feature>
<gene>
    <name evidence="3" type="ORF">CYMTET_9114</name>
</gene>
<feature type="compositionally biased region" description="Polar residues" evidence="2">
    <location>
        <begin position="28"/>
        <end position="45"/>
    </location>
</feature>
<accession>A0AAE0GSD4</accession>